<evidence type="ECO:0000313" key="3">
    <source>
        <dbReference type="Proteomes" id="UP000003448"/>
    </source>
</evidence>
<evidence type="ECO:0000313" key="2">
    <source>
        <dbReference type="EMBL" id="CCH16180.1"/>
    </source>
</evidence>
<evidence type="ECO:0000256" key="1">
    <source>
        <dbReference type="SAM" id="MobiDB-lite"/>
    </source>
</evidence>
<proteinExistence type="predicted"/>
<accession>I0KX83</accession>
<protein>
    <submittedName>
        <fullName evidence="2">Uncharacterized protein</fullName>
    </submittedName>
</protein>
<name>I0KX83_9ACTN</name>
<comment type="caution">
    <text evidence="2">The sequence shown here is derived from an EMBL/GenBank/DDBJ whole genome shotgun (WGS) entry which is preliminary data.</text>
</comment>
<dbReference type="EMBL" id="CAIE01000013">
    <property type="protein sequence ID" value="CCH16180.1"/>
    <property type="molecule type" value="Genomic_DNA"/>
</dbReference>
<gene>
    <name evidence="2" type="ORF">MILUP08_41093</name>
</gene>
<dbReference type="Proteomes" id="UP000003448">
    <property type="component" value="Unassembled WGS sequence"/>
</dbReference>
<keyword evidence="3" id="KW-1185">Reference proteome</keyword>
<sequence>MPGAAQLVPCRRTRRRSPDGGGLQPRQGRPVVGDGELQRAGVVRLAVPFGVLDLFAYLSEGLGVVFVGRGVQALELAGRVQVAEGHPQRYRVADGVPPRVLRQPAGKCPFPARRERVRLAHAGARLAEPHVTPLGQHRQLTVDLTAGHRPVRRQTALSGGHQLTACHRALVEEPEKGRRRRVDSGFRHARYAATLRCRRPGFGSLPPDRTSYVHCRRQTVR</sequence>
<organism evidence="2 3">
    <name type="scientific">Micromonospora lupini str. Lupac 08</name>
    <dbReference type="NCBI Taxonomy" id="1150864"/>
    <lineage>
        <taxon>Bacteria</taxon>
        <taxon>Bacillati</taxon>
        <taxon>Actinomycetota</taxon>
        <taxon>Actinomycetes</taxon>
        <taxon>Micromonosporales</taxon>
        <taxon>Micromonosporaceae</taxon>
        <taxon>Micromonospora</taxon>
    </lineage>
</organism>
<feature type="region of interest" description="Disordered" evidence="1">
    <location>
        <begin position="1"/>
        <end position="31"/>
    </location>
</feature>
<dbReference type="AlphaFoldDB" id="I0KX83"/>
<reference evidence="3" key="1">
    <citation type="journal article" date="2012" name="J. Bacteriol.">
        <title>Genome Sequence of Micromonospora lupini Lupac 08, Isolated from Root Nodules of Lupinus angustifolius.</title>
        <authorList>
            <person name="Alonso-Vega P."/>
            <person name="Normand P."/>
            <person name="Bacigalupe R."/>
            <person name="Pujic P."/>
            <person name="Lajus A."/>
            <person name="Vallenet D."/>
            <person name="Carro L."/>
            <person name="Coll P."/>
            <person name="Trujillo M.E."/>
        </authorList>
    </citation>
    <scope>NUCLEOTIDE SEQUENCE [LARGE SCALE GENOMIC DNA]</scope>
    <source>
        <strain evidence="3">Lupac 08</strain>
    </source>
</reference>